<organism evidence="3 4">
    <name type="scientific">Coemansia guatemalensis</name>
    <dbReference type="NCBI Taxonomy" id="2761395"/>
    <lineage>
        <taxon>Eukaryota</taxon>
        <taxon>Fungi</taxon>
        <taxon>Fungi incertae sedis</taxon>
        <taxon>Zoopagomycota</taxon>
        <taxon>Kickxellomycotina</taxon>
        <taxon>Kickxellomycetes</taxon>
        <taxon>Kickxellales</taxon>
        <taxon>Kickxellaceae</taxon>
        <taxon>Coemansia</taxon>
    </lineage>
</organism>
<dbReference type="EMBL" id="JANBUO010000140">
    <property type="protein sequence ID" value="KAJ2807053.1"/>
    <property type="molecule type" value="Genomic_DNA"/>
</dbReference>
<comment type="caution">
    <text evidence="3">The sequence shown here is derived from an EMBL/GenBank/DDBJ whole genome shotgun (WGS) entry which is preliminary data.</text>
</comment>
<protein>
    <recommendedName>
        <fullName evidence="5">Cell division cycle protein 123</fullName>
    </recommendedName>
</protein>
<evidence type="ECO:0000256" key="1">
    <source>
        <dbReference type="ARBA" id="ARBA00011047"/>
    </source>
</evidence>
<comment type="similarity">
    <text evidence="1">Belongs to the CDC123 family.</text>
</comment>
<dbReference type="OrthoDB" id="360540at2759"/>
<evidence type="ECO:0000256" key="2">
    <source>
        <dbReference type="SAM" id="MobiDB-lite"/>
    </source>
</evidence>
<gene>
    <name evidence="3" type="ORF">H4R20_001437</name>
</gene>
<evidence type="ECO:0008006" key="5">
    <source>
        <dbReference type="Google" id="ProtNLM"/>
    </source>
</evidence>
<name>A0A9W8I5U1_9FUNG</name>
<feature type="region of interest" description="Disordered" evidence="2">
    <location>
        <begin position="101"/>
        <end position="131"/>
    </location>
</feature>
<reference evidence="3" key="1">
    <citation type="submission" date="2022-07" db="EMBL/GenBank/DDBJ databases">
        <title>Phylogenomic reconstructions and comparative analyses of Kickxellomycotina fungi.</title>
        <authorList>
            <person name="Reynolds N.K."/>
            <person name="Stajich J.E."/>
            <person name="Barry K."/>
            <person name="Grigoriev I.V."/>
            <person name="Crous P."/>
            <person name="Smith M.E."/>
        </authorList>
    </citation>
    <scope>NUCLEOTIDE SEQUENCE</scope>
    <source>
        <strain evidence="3">NRRL 1565</strain>
    </source>
</reference>
<dbReference type="PANTHER" id="PTHR15323">
    <property type="entry name" value="D123 PROTEIN"/>
    <property type="match status" value="1"/>
</dbReference>
<dbReference type="Proteomes" id="UP001140094">
    <property type="component" value="Unassembled WGS sequence"/>
</dbReference>
<proteinExistence type="inferred from homology"/>
<evidence type="ECO:0000313" key="4">
    <source>
        <dbReference type="Proteomes" id="UP001140094"/>
    </source>
</evidence>
<evidence type="ECO:0000313" key="3">
    <source>
        <dbReference type="EMBL" id="KAJ2807053.1"/>
    </source>
</evidence>
<dbReference type="InterPro" id="IPR009772">
    <property type="entry name" value="CDC123"/>
</dbReference>
<keyword evidence="4" id="KW-1185">Reference proteome</keyword>
<dbReference type="Pfam" id="PF07065">
    <property type="entry name" value="D123"/>
    <property type="match status" value="1"/>
</dbReference>
<dbReference type="GO" id="GO:0005737">
    <property type="term" value="C:cytoplasm"/>
    <property type="evidence" value="ECO:0007669"/>
    <property type="project" value="TreeGrafter"/>
</dbReference>
<sequence length="366" mass="41469">MAQENGSTSYAEDDARAAISELTAAKTVESEDTEDIEHLFAPLTREEVVNCAFSSWYPQFRRVTFKSEIIKPLEQSFVDYLLADGVFVPEQTTAQYHGELEVFGGSDNSSSDSDWDDDDGSSTHDDYDLDTTSSEIRQRIERLGGGEVFPRMNWSAPTDASWVATTGTLRCRTPADIYWLLKSSDKVMRDLDTGRYLPKEQLGAIEPELVLRKWGNLAPAMMFRCFVKGRQLLAVSQVDYQHHEFLDEMSEDIVAKLADFFTTHVASQFPSENYCFDAYISQPGTVYVVDFEPWTHSVDSCLFEWQELVDAKVSEFLGLRLFPDGVNPLGHFSAKYSTNRFPVEMTADAYRDSVATLIEKMKKETL</sequence>
<accession>A0A9W8I5U1</accession>
<dbReference type="AlphaFoldDB" id="A0A9W8I5U1"/>
<dbReference type="PANTHER" id="PTHR15323:SF6">
    <property type="entry name" value="CELL DIVISION CYCLE PROTEIN 123 HOMOLOG"/>
    <property type="match status" value="1"/>
</dbReference>